<keyword evidence="5 10" id="KW-0010">Activator</keyword>
<reference evidence="12" key="1">
    <citation type="submission" date="2021-05" db="EMBL/GenBank/DDBJ databases">
        <authorList>
            <person name="Alioto T."/>
            <person name="Alioto T."/>
            <person name="Gomez Garrido J."/>
        </authorList>
    </citation>
    <scope>NUCLEOTIDE SEQUENCE</scope>
</reference>
<dbReference type="EMBL" id="HBUF01045306">
    <property type="protein sequence ID" value="CAG6619380.1"/>
    <property type="molecule type" value="Transcribed_RNA"/>
</dbReference>
<accession>A0A8D8M7J5</accession>
<evidence type="ECO:0000256" key="2">
    <source>
        <dbReference type="ARBA" id="ARBA00007526"/>
    </source>
</evidence>
<dbReference type="PANTHER" id="PTHR13104">
    <property type="entry name" value="MED-6-RELATED"/>
    <property type="match status" value="1"/>
</dbReference>
<dbReference type="Pfam" id="PF04934">
    <property type="entry name" value="Med6"/>
    <property type="match status" value="1"/>
</dbReference>
<dbReference type="GO" id="GO:0006357">
    <property type="term" value="P:regulation of transcription by RNA polymerase II"/>
    <property type="evidence" value="ECO:0007669"/>
    <property type="project" value="InterPro"/>
</dbReference>
<evidence type="ECO:0000256" key="5">
    <source>
        <dbReference type="ARBA" id="ARBA00023159"/>
    </source>
</evidence>
<feature type="region of interest" description="Disordered" evidence="11">
    <location>
        <begin position="192"/>
        <end position="244"/>
    </location>
</feature>
<dbReference type="EMBL" id="HBUF01194952">
    <property type="protein sequence ID" value="CAG6659686.1"/>
    <property type="molecule type" value="Transcribed_RNA"/>
</dbReference>
<evidence type="ECO:0000313" key="12">
    <source>
        <dbReference type="EMBL" id="CAG6619383.1"/>
    </source>
</evidence>
<dbReference type="AlphaFoldDB" id="A0A8D8M7J5"/>
<comment type="subcellular location">
    <subcellularLocation>
        <location evidence="1 10">Nucleus</location>
    </subcellularLocation>
</comment>
<dbReference type="EMBL" id="HBUF01194951">
    <property type="protein sequence ID" value="CAG6659685.1"/>
    <property type="molecule type" value="Transcribed_RNA"/>
</dbReference>
<keyword evidence="6 10" id="KW-0804">Transcription</keyword>
<dbReference type="EMBL" id="HBUF01045309">
    <property type="protein sequence ID" value="CAG6619383.1"/>
    <property type="molecule type" value="Transcribed_RNA"/>
</dbReference>
<dbReference type="GO" id="GO:0016592">
    <property type="term" value="C:mediator complex"/>
    <property type="evidence" value="ECO:0007669"/>
    <property type="project" value="InterPro"/>
</dbReference>
<sequence>MMSGRVGMLPVTENPLGLSWHDSSWIPMLNPSNIMDYFSERSNPFYDRTCNNEIIKMQRLSIDQLRNMTGLEYIVLHVQEPILYVIRKQHRHSMEQTTPIADYYIIAGVVYMAPDLASVISSRLLSTVHHLQSAFDEVNSLSKYNPNKGYTWDSKMLPQGKETVKKEVVKEEPSSIFQRQRVDMLLSELTRHYPVPPPQHAVQQNTQEIKTEKNNESKASAEAAQSPSMKPPPEKKPAIKPDRP</sequence>
<evidence type="ECO:0000256" key="1">
    <source>
        <dbReference type="ARBA" id="ARBA00004123"/>
    </source>
</evidence>
<evidence type="ECO:0000256" key="6">
    <source>
        <dbReference type="ARBA" id="ARBA00023163"/>
    </source>
</evidence>
<evidence type="ECO:0000256" key="11">
    <source>
        <dbReference type="SAM" id="MobiDB-lite"/>
    </source>
</evidence>
<evidence type="ECO:0000256" key="10">
    <source>
        <dbReference type="PIRNR" id="PIRNR023869"/>
    </source>
</evidence>
<organism evidence="12">
    <name type="scientific">Cacopsylla melanoneura</name>
    <dbReference type="NCBI Taxonomy" id="428564"/>
    <lineage>
        <taxon>Eukaryota</taxon>
        <taxon>Metazoa</taxon>
        <taxon>Ecdysozoa</taxon>
        <taxon>Arthropoda</taxon>
        <taxon>Hexapoda</taxon>
        <taxon>Insecta</taxon>
        <taxon>Pterygota</taxon>
        <taxon>Neoptera</taxon>
        <taxon>Paraneoptera</taxon>
        <taxon>Hemiptera</taxon>
        <taxon>Sternorrhyncha</taxon>
        <taxon>Psylloidea</taxon>
        <taxon>Psyllidae</taxon>
        <taxon>Psyllinae</taxon>
        <taxon>Cacopsylla</taxon>
    </lineage>
</organism>
<feature type="compositionally biased region" description="Basic and acidic residues" evidence="11">
    <location>
        <begin position="232"/>
        <end position="244"/>
    </location>
</feature>
<protein>
    <recommendedName>
        <fullName evidence="3 10">Mediator of RNA polymerase II transcription subunit 6</fullName>
    </recommendedName>
    <alternativeName>
        <fullName evidence="9 10">Mediator complex subunit 6</fullName>
    </alternativeName>
</protein>
<comment type="subunit">
    <text evidence="10">Component of the Mediator complex.</text>
</comment>
<evidence type="ECO:0000256" key="3">
    <source>
        <dbReference type="ARBA" id="ARBA00020634"/>
    </source>
</evidence>
<evidence type="ECO:0000256" key="9">
    <source>
        <dbReference type="ARBA" id="ARBA00031259"/>
    </source>
</evidence>
<evidence type="ECO:0000256" key="4">
    <source>
        <dbReference type="ARBA" id="ARBA00023015"/>
    </source>
</evidence>
<dbReference type="Gene3D" id="3.10.450.580">
    <property type="entry name" value="Mediator complex, subunit Med6"/>
    <property type="match status" value="1"/>
</dbReference>
<name>A0A8D8M7J5_9HEMI</name>
<keyword evidence="4 10" id="KW-0805">Transcription regulation</keyword>
<comment type="similarity">
    <text evidence="2 10">Belongs to the Mediator complex subunit 6 family.</text>
</comment>
<dbReference type="FunFam" id="3.10.450.580:FF:000001">
    <property type="entry name" value="Mediator of RNA polymerase II transcription subunit 6"/>
    <property type="match status" value="1"/>
</dbReference>
<dbReference type="EMBL" id="HBUF01045307">
    <property type="protein sequence ID" value="CAG6619381.1"/>
    <property type="molecule type" value="Transcribed_RNA"/>
</dbReference>
<dbReference type="GO" id="GO:0003712">
    <property type="term" value="F:transcription coregulator activity"/>
    <property type="evidence" value="ECO:0007669"/>
    <property type="project" value="InterPro"/>
</dbReference>
<dbReference type="PIRSF" id="PIRSF023869">
    <property type="entry name" value="Mediator_MED6_meta/pln"/>
    <property type="match status" value="1"/>
</dbReference>
<evidence type="ECO:0000256" key="7">
    <source>
        <dbReference type="ARBA" id="ARBA00023242"/>
    </source>
</evidence>
<comment type="function">
    <text evidence="8 10">Component of the Mediator complex, a coactivator involved in the regulated transcription of nearly all RNA polymerase II-dependent genes. Mediator functions as a bridge to convey information from gene-specific regulatory proteins to the basal RNA polymerase II transcription machinery. Mediator is recruited to promoters by direct interactions with regulatory proteins and serves as a scaffold for the assembly of a functional preinitiation complex with RNA polymerase II and the general transcription factors.</text>
</comment>
<dbReference type="InterPro" id="IPR007018">
    <property type="entry name" value="Mediator_Med6"/>
</dbReference>
<keyword evidence="7 10" id="KW-0539">Nucleus</keyword>
<dbReference type="InterPro" id="IPR038566">
    <property type="entry name" value="Mediator_Med6_sf"/>
</dbReference>
<proteinExistence type="inferred from homology"/>
<dbReference type="EMBL" id="HBUF01045308">
    <property type="protein sequence ID" value="CAG6619382.1"/>
    <property type="molecule type" value="Transcribed_RNA"/>
</dbReference>
<dbReference type="GO" id="GO:0005654">
    <property type="term" value="C:nucleoplasm"/>
    <property type="evidence" value="ECO:0007669"/>
    <property type="project" value="UniProtKB-ARBA"/>
</dbReference>
<dbReference type="InterPro" id="IPR016820">
    <property type="entry name" value="Mediator_Med6_met/pln"/>
</dbReference>
<evidence type="ECO:0000256" key="8">
    <source>
        <dbReference type="ARBA" id="ARBA00025687"/>
    </source>
</evidence>